<reference evidence="4 5" key="1">
    <citation type="submission" date="2018-06" db="EMBL/GenBank/DDBJ databases">
        <title>Genomic Encyclopedia of Archaeal and Bacterial Type Strains, Phase II (KMG-II): from individual species to whole genera.</title>
        <authorList>
            <person name="Goeker M."/>
        </authorList>
    </citation>
    <scope>NUCLEOTIDE SEQUENCE [LARGE SCALE GENOMIC DNA]</scope>
    <source>
        <strain evidence="4 5">KACC 16626</strain>
    </source>
</reference>
<feature type="signal peptide" evidence="2">
    <location>
        <begin position="1"/>
        <end position="33"/>
    </location>
</feature>
<dbReference type="InterPro" id="IPR005135">
    <property type="entry name" value="Endo/exonuclease/phosphatase"/>
</dbReference>
<name>A0A318TZK0_9BACL</name>
<sequence length="1089" mass="117717">MDKRNIKKSLNVFLATTLTASVAVPMVPSTVSAETVATDLIISEYLEGSSYNKAIEIYNGTGAAVDLSQYKVEVYFNGSSAPSQTVSLSGTLEEGATYILYHGQSAADIKAKGNLESTAAMNFNGDDAIVLKKNDEIIDSFGQVGVDPGTNWGTDAKSMDMTLVRKGSILAGDTNPFDEFEPAVQWIAYPKDTFTHLGSHVLGEQIVTPVEGTITEVRALPKGSTVITTGTVTAVMGSTTYIQDENSGIVLYGNNLNVKPGDIVRATGELTEYITLLEINVTPQSVEVIGNTEVPEPEVVTGAQLQEEREGKLVTVQNVKIESVKSGNFQAVDGEGNTFELRPSSSSLLSVGSTYEAISGVLGSYNNIYQLIPRSVDDIVEDSSIVKPVVATPGQGLIKEGSEVTLSTRTDGATIHYTTDGSEPTLESPIYTGAITITEDTTVKAIAVKEGLKASDVAVFEYIIQLEDIRIHDIQGEGHYSKYDGLNVTDVEGIVTYVNGNEFYLQDLQPDNNSKTSEGILVYKASHGVKAGDIISVDGTVKEYMMPGYAERFDTDLSVTELAATTIDVIGTGELPKAIVLGEDVVLPTEVIDNDGLTVFDPEEDGIDLFESVEGMLVQVNNPKVVALQKYGELTVIPGNMETNTTSGGLRISENDYNPERITININDEKYLAKMGDYFEGNIQGVMSYGYSYYQVLSNKENLPALIDGGNQRETTSITPVEDKLTVASYNVENFSPKAKDEKVTKLAEAIVANMKTPDIIGLTEVQDNDGETDSGTVDASQSAQTLINKIVELGGPEYVYTDVAPENNKDGGAPGGNIRVGFLYNPERVSLVEGTKGTANEAVGYEDGELTLNPGRIDPTNTAFNSSRKPLAAQFDFKGEKVIVVANHFNSKGGDQPLYGKNQPAVLGSEVQRMQIAAIVNGFVKDILAKDPKANVVLTGDFNDFEFSNPLKALKGNELTNMIEQVPAEERYSYSYQGNAQVLDHILVNNKLASKTEVDIVHINSGFMEEHGRASDHDPVVVQIELEKDKNKPGHGKPEKPEKPGKPEKPEKPSKPEIPGKEQIQNTIQQIKNLIKDKLEKLLKMFGF</sequence>
<dbReference type="SUPFAM" id="SSF56219">
    <property type="entry name" value="DNase I-like"/>
    <property type="match status" value="1"/>
</dbReference>
<dbReference type="InterPro" id="IPR036691">
    <property type="entry name" value="Endo/exonu/phosph_ase_sf"/>
</dbReference>
<gene>
    <name evidence="4" type="ORF">BJ095_10483</name>
</gene>
<keyword evidence="2" id="KW-0732">Signal</keyword>
<dbReference type="PANTHER" id="PTHR42834:SF1">
    <property type="entry name" value="ENDONUCLEASE_EXONUCLEASE_PHOSPHATASE FAMILY PROTEIN (AFU_ORTHOLOGUE AFUA_3G09210)"/>
    <property type="match status" value="1"/>
</dbReference>
<dbReference type="Pfam" id="PF13290">
    <property type="entry name" value="CHB_HEX_C_1"/>
    <property type="match status" value="1"/>
</dbReference>
<comment type="caution">
    <text evidence="4">The sequence shown here is derived from an EMBL/GenBank/DDBJ whole genome shotgun (WGS) entry which is preliminary data.</text>
</comment>
<dbReference type="InterPro" id="IPR059177">
    <property type="entry name" value="GH29D-like_dom"/>
</dbReference>
<dbReference type="Pfam" id="PF19580">
    <property type="entry name" value="Exo_endo_phos_3"/>
    <property type="match status" value="1"/>
</dbReference>
<organism evidence="4 5">
    <name type="scientific">Ureibacillus chungkukjangi</name>
    <dbReference type="NCBI Taxonomy" id="1202712"/>
    <lineage>
        <taxon>Bacteria</taxon>
        <taxon>Bacillati</taxon>
        <taxon>Bacillota</taxon>
        <taxon>Bacilli</taxon>
        <taxon>Bacillales</taxon>
        <taxon>Caryophanaceae</taxon>
        <taxon>Ureibacillus</taxon>
    </lineage>
</organism>
<proteinExistence type="predicted"/>
<dbReference type="Gene3D" id="3.60.10.10">
    <property type="entry name" value="Endonuclease/exonuclease/phosphatase"/>
    <property type="match status" value="1"/>
</dbReference>
<feature type="domain" description="LTD" evidence="3">
    <location>
        <begin position="27"/>
        <end position="145"/>
    </location>
</feature>
<dbReference type="PANTHER" id="PTHR42834">
    <property type="entry name" value="ENDONUCLEASE/EXONUCLEASE/PHOSPHATASE FAMILY PROTEIN (AFU_ORTHOLOGUE AFUA_3G09210)"/>
    <property type="match status" value="1"/>
</dbReference>
<feature type="region of interest" description="Disordered" evidence="1">
    <location>
        <begin position="1029"/>
        <end position="1066"/>
    </location>
</feature>
<dbReference type="InterPro" id="IPR001322">
    <property type="entry name" value="Lamin_tail_dom"/>
</dbReference>
<dbReference type="PROSITE" id="PS51841">
    <property type="entry name" value="LTD"/>
    <property type="match status" value="1"/>
</dbReference>
<dbReference type="Pfam" id="PF00932">
    <property type="entry name" value="LTD"/>
    <property type="match status" value="1"/>
</dbReference>
<dbReference type="GO" id="GO:0003824">
    <property type="term" value="F:catalytic activity"/>
    <property type="evidence" value="ECO:0007669"/>
    <property type="project" value="InterPro"/>
</dbReference>
<dbReference type="EMBL" id="QJTJ01000004">
    <property type="protein sequence ID" value="PYF07575.1"/>
    <property type="molecule type" value="Genomic_DNA"/>
</dbReference>
<dbReference type="Proteomes" id="UP000247416">
    <property type="component" value="Unassembled WGS sequence"/>
</dbReference>
<dbReference type="CDD" id="cd04486">
    <property type="entry name" value="YhcR_OBF_like"/>
    <property type="match status" value="1"/>
</dbReference>
<dbReference type="RefSeq" id="WP_181417965.1">
    <property type="nucleotide sequence ID" value="NZ_PYWJ01000003.1"/>
</dbReference>
<evidence type="ECO:0000313" key="5">
    <source>
        <dbReference type="Proteomes" id="UP000247416"/>
    </source>
</evidence>
<keyword evidence="5" id="KW-1185">Reference proteome</keyword>
<feature type="chain" id="PRO_5016345528" description="LTD domain-containing protein" evidence="2">
    <location>
        <begin position="34"/>
        <end position="1089"/>
    </location>
</feature>
<dbReference type="AlphaFoldDB" id="A0A318TZK0"/>
<evidence type="ECO:0000256" key="2">
    <source>
        <dbReference type="SAM" id="SignalP"/>
    </source>
</evidence>
<evidence type="ECO:0000313" key="4">
    <source>
        <dbReference type="EMBL" id="PYF07575.1"/>
    </source>
</evidence>
<evidence type="ECO:0000256" key="1">
    <source>
        <dbReference type="SAM" id="MobiDB-lite"/>
    </source>
</evidence>
<feature type="compositionally biased region" description="Basic and acidic residues" evidence="1">
    <location>
        <begin position="1029"/>
        <end position="1061"/>
    </location>
</feature>
<dbReference type="CDD" id="cd10283">
    <property type="entry name" value="MnuA_DNase1-like"/>
    <property type="match status" value="1"/>
</dbReference>
<evidence type="ECO:0000259" key="3">
    <source>
        <dbReference type="PROSITE" id="PS51841"/>
    </source>
</evidence>
<accession>A0A318TZK0</accession>
<protein>
    <recommendedName>
        <fullName evidence="3">LTD domain-containing protein</fullName>
    </recommendedName>
</protein>